<gene>
    <name evidence="1" type="ORF">PHLCEN_2v2564</name>
</gene>
<dbReference type="EMBL" id="MLYV02000234">
    <property type="protein sequence ID" value="PSS30903.1"/>
    <property type="molecule type" value="Genomic_DNA"/>
</dbReference>
<proteinExistence type="predicted"/>
<dbReference type="STRING" id="98765.A0A2R6RLJ7"/>
<organism evidence="1 2">
    <name type="scientific">Hermanssonia centrifuga</name>
    <dbReference type="NCBI Taxonomy" id="98765"/>
    <lineage>
        <taxon>Eukaryota</taxon>
        <taxon>Fungi</taxon>
        <taxon>Dikarya</taxon>
        <taxon>Basidiomycota</taxon>
        <taxon>Agaricomycotina</taxon>
        <taxon>Agaricomycetes</taxon>
        <taxon>Polyporales</taxon>
        <taxon>Meruliaceae</taxon>
        <taxon>Hermanssonia</taxon>
    </lineage>
</organism>
<accession>A0A2R6RLJ7</accession>
<evidence type="ECO:0000313" key="2">
    <source>
        <dbReference type="Proteomes" id="UP000186601"/>
    </source>
</evidence>
<sequence length="198" mass="22685">MGEDVVHTFRAQSVYCLQTIQWACGMPIGWGKCYRSESSPQVLAILNCIWDGHADLRPAFIGYDDACDLLCHVVTQDPNDSWIQSTKFIVDAWHYIGHRATNVLCRTWCNPAPTNGSQPDLVLVQEDAEGNRHQTRAFNTETAKQLNAWLNGYEAPLRQMSDVNFDFFVHVLFLIFKEQIEKRIDKGDRDLPDDFFAE</sequence>
<dbReference type="Proteomes" id="UP000186601">
    <property type="component" value="Unassembled WGS sequence"/>
</dbReference>
<reference evidence="1 2" key="1">
    <citation type="submission" date="2018-02" db="EMBL/GenBank/DDBJ databases">
        <title>Genome sequence of the basidiomycete white-rot fungus Phlebia centrifuga.</title>
        <authorList>
            <person name="Granchi Z."/>
            <person name="Peng M."/>
            <person name="de Vries R.P."/>
            <person name="Hilden K."/>
            <person name="Makela M.R."/>
            <person name="Grigoriev I."/>
            <person name="Riley R."/>
        </authorList>
    </citation>
    <scope>NUCLEOTIDE SEQUENCE [LARGE SCALE GENOMIC DNA]</scope>
    <source>
        <strain evidence="1 2">FBCC195</strain>
    </source>
</reference>
<dbReference type="OrthoDB" id="2527272at2759"/>
<comment type="caution">
    <text evidence="1">The sequence shown here is derived from an EMBL/GenBank/DDBJ whole genome shotgun (WGS) entry which is preliminary data.</text>
</comment>
<protein>
    <submittedName>
        <fullName evidence="1">Uncharacterized protein</fullName>
    </submittedName>
</protein>
<dbReference type="AlphaFoldDB" id="A0A2R6RLJ7"/>
<keyword evidence="2" id="KW-1185">Reference proteome</keyword>
<name>A0A2R6RLJ7_9APHY</name>
<evidence type="ECO:0000313" key="1">
    <source>
        <dbReference type="EMBL" id="PSS30903.1"/>
    </source>
</evidence>